<organism evidence="7 8">
    <name type="scientific">Eubacterium maltosivorans</name>
    <dbReference type="NCBI Taxonomy" id="2041044"/>
    <lineage>
        <taxon>Bacteria</taxon>
        <taxon>Bacillati</taxon>
        <taxon>Bacillota</taxon>
        <taxon>Clostridia</taxon>
        <taxon>Eubacteriales</taxon>
        <taxon>Eubacteriaceae</taxon>
        <taxon>Eubacterium</taxon>
    </lineage>
</organism>
<keyword evidence="4 5" id="KW-0472">Membrane</keyword>
<dbReference type="Proteomes" id="UP000218387">
    <property type="component" value="Chromosome"/>
</dbReference>
<feature type="transmembrane region" description="Helical" evidence="5">
    <location>
        <begin position="245"/>
        <end position="271"/>
    </location>
</feature>
<evidence type="ECO:0000256" key="3">
    <source>
        <dbReference type="ARBA" id="ARBA00022989"/>
    </source>
</evidence>
<evidence type="ECO:0000259" key="6">
    <source>
        <dbReference type="PROSITE" id="PS50928"/>
    </source>
</evidence>
<feature type="transmembrane region" description="Helical" evidence="5">
    <location>
        <begin position="140"/>
        <end position="168"/>
    </location>
</feature>
<feature type="transmembrane region" description="Helical" evidence="5">
    <location>
        <begin position="105"/>
        <end position="128"/>
    </location>
</feature>
<dbReference type="InterPro" id="IPR035906">
    <property type="entry name" value="MetI-like_sf"/>
</dbReference>
<evidence type="ECO:0000313" key="8">
    <source>
        <dbReference type="Proteomes" id="UP000218387"/>
    </source>
</evidence>
<dbReference type="InterPro" id="IPR000515">
    <property type="entry name" value="MetI-like"/>
</dbReference>
<keyword evidence="8" id="KW-1185">Reference proteome</keyword>
<keyword evidence="5" id="KW-0813">Transport</keyword>
<name>A0A4P9CCD9_EUBML</name>
<comment type="similarity">
    <text evidence="5">Belongs to the binding-protein-dependent transport system permease family.</text>
</comment>
<reference evidence="7 8" key="1">
    <citation type="submission" date="2018-05" db="EMBL/GenBank/DDBJ databases">
        <title>Genome comparison of Eubacterium sp.</title>
        <authorList>
            <person name="Feng Y."/>
            <person name="Sanchez-Andrea I."/>
            <person name="Stams A.J.M."/>
            <person name="De Vos W.M."/>
        </authorList>
    </citation>
    <scope>NUCLEOTIDE SEQUENCE [LARGE SCALE GENOMIC DNA]</scope>
    <source>
        <strain evidence="7 8">YI</strain>
    </source>
</reference>
<feature type="domain" description="ABC transmembrane type-1" evidence="6">
    <location>
        <begin position="101"/>
        <end position="310"/>
    </location>
</feature>
<dbReference type="KEGG" id="emt:CPZ25_014705"/>
<keyword evidence="2 5" id="KW-0812">Transmembrane</keyword>
<accession>A0A4P9CCD9</accession>
<proteinExistence type="inferred from homology"/>
<dbReference type="SUPFAM" id="SSF161098">
    <property type="entry name" value="MetI-like"/>
    <property type="match status" value="1"/>
</dbReference>
<protein>
    <submittedName>
        <fullName evidence="7">ABC transporter permease</fullName>
    </submittedName>
</protein>
<evidence type="ECO:0000313" key="7">
    <source>
        <dbReference type="EMBL" id="QCT72525.1"/>
    </source>
</evidence>
<evidence type="ECO:0000256" key="4">
    <source>
        <dbReference type="ARBA" id="ARBA00023136"/>
    </source>
</evidence>
<evidence type="ECO:0000256" key="2">
    <source>
        <dbReference type="ARBA" id="ARBA00022692"/>
    </source>
</evidence>
<dbReference type="GO" id="GO:0055085">
    <property type="term" value="P:transmembrane transport"/>
    <property type="evidence" value="ECO:0007669"/>
    <property type="project" value="InterPro"/>
</dbReference>
<feature type="transmembrane region" description="Helical" evidence="5">
    <location>
        <begin position="291"/>
        <end position="314"/>
    </location>
</feature>
<dbReference type="AlphaFoldDB" id="A0A4P9CCD9"/>
<feature type="transmembrane region" description="Helical" evidence="5">
    <location>
        <begin position="188"/>
        <end position="209"/>
    </location>
</feature>
<sequence length="330" mass="37382">MKKVLYYLLRALGLILVAISLNFLLVHLMPGDPLLHILGEEEYFTLYYNYPEILDKVRVQYALDGSLFEQYIRFLWNTVTFQFGKSYISGQNVVQVVLFRLRWTLILSVTAIILSAFVGGALGIFAGYHKGGRADSSLTFIFLLFETIPANCLALIVLVIFAFNLHWFPVGGMASGGLTGWAKFVDTLYHMVLPVSVLALFKTSTNFLMMKSFVSQIRDEEYILTAEAKGLPRHKVLFRHVLRNVAVPYVTLLCMQFGYMLAGSMLIEVVFSWKGLGTLIYDGVIQHDYPTVQLCFLLIAVCVIFFQFIADILAWKFDPRIKDGAVIHEA</sequence>
<feature type="transmembrane region" description="Helical" evidence="5">
    <location>
        <begin position="7"/>
        <end position="29"/>
    </location>
</feature>
<keyword evidence="3 5" id="KW-1133">Transmembrane helix</keyword>
<dbReference type="PROSITE" id="PS50928">
    <property type="entry name" value="ABC_TM1"/>
    <property type="match status" value="1"/>
</dbReference>
<gene>
    <name evidence="7" type="ORF">CPZ25_014705</name>
</gene>
<dbReference type="Pfam" id="PF00528">
    <property type="entry name" value="BPD_transp_1"/>
    <property type="match status" value="1"/>
</dbReference>
<comment type="subcellular location">
    <subcellularLocation>
        <location evidence="5">Cell membrane</location>
        <topology evidence="5">Multi-pass membrane protein</topology>
    </subcellularLocation>
    <subcellularLocation>
        <location evidence="1">Membrane</location>
        <topology evidence="1">Multi-pass membrane protein</topology>
    </subcellularLocation>
</comment>
<dbReference type="GO" id="GO:0005886">
    <property type="term" value="C:plasma membrane"/>
    <property type="evidence" value="ECO:0007669"/>
    <property type="project" value="UniProtKB-SubCell"/>
</dbReference>
<dbReference type="RefSeq" id="WP_096919102.1">
    <property type="nucleotide sequence ID" value="NZ_CP029487.1"/>
</dbReference>
<dbReference type="PANTHER" id="PTHR43376:SF1">
    <property type="entry name" value="OLIGOPEPTIDE TRANSPORT SYSTEM PERMEASE PROTEIN"/>
    <property type="match status" value="1"/>
</dbReference>
<dbReference type="PANTHER" id="PTHR43376">
    <property type="entry name" value="OLIGOPEPTIDE TRANSPORT SYSTEM PERMEASE PROTEIN"/>
    <property type="match status" value="1"/>
</dbReference>
<evidence type="ECO:0000256" key="1">
    <source>
        <dbReference type="ARBA" id="ARBA00004141"/>
    </source>
</evidence>
<dbReference type="Gene3D" id="1.10.3720.10">
    <property type="entry name" value="MetI-like"/>
    <property type="match status" value="1"/>
</dbReference>
<dbReference type="CDD" id="cd06261">
    <property type="entry name" value="TM_PBP2"/>
    <property type="match status" value="1"/>
</dbReference>
<dbReference type="EMBL" id="CP029487">
    <property type="protein sequence ID" value="QCT72525.1"/>
    <property type="molecule type" value="Genomic_DNA"/>
</dbReference>
<evidence type="ECO:0000256" key="5">
    <source>
        <dbReference type="RuleBase" id="RU363032"/>
    </source>
</evidence>